<dbReference type="PANTHER" id="PTHR24302:SF49">
    <property type="entry name" value="CYTOCHROME P450 3A-RELATED"/>
    <property type="match status" value="1"/>
</dbReference>
<evidence type="ECO:0000256" key="1">
    <source>
        <dbReference type="ARBA" id="ARBA00001971"/>
    </source>
</evidence>
<dbReference type="FunFam" id="1.10.630.10:FF:000182">
    <property type="entry name" value="Cytochrome P450 3A4"/>
    <property type="match status" value="1"/>
</dbReference>
<proteinExistence type="inferred from homology"/>
<dbReference type="Pfam" id="PF00067">
    <property type="entry name" value="p450"/>
    <property type="match status" value="1"/>
</dbReference>
<dbReference type="GO" id="GO:0070989">
    <property type="term" value="P:oxidative demethylation"/>
    <property type="evidence" value="ECO:0007669"/>
    <property type="project" value="TreeGrafter"/>
</dbReference>
<evidence type="ECO:0000256" key="9">
    <source>
        <dbReference type="ARBA" id="ARBA00047827"/>
    </source>
</evidence>
<evidence type="ECO:0000313" key="10">
    <source>
        <dbReference type="EMBL" id="KAK7806231.1"/>
    </source>
</evidence>
<dbReference type="GO" id="GO:0020037">
    <property type="term" value="F:heme binding"/>
    <property type="evidence" value="ECO:0007669"/>
    <property type="project" value="InterPro"/>
</dbReference>
<dbReference type="InterPro" id="IPR001128">
    <property type="entry name" value="Cyt_P450"/>
</dbReference>
<reference evidence="10 11" key="1">
    <citation type="journal article" date="2023" name="bioRxiv">
        <title>Conserved and derived expression patterns and positive selection on dental genes reveal complex evolutionary context of ever-growing rodent molars.</title>
        <authorList>
            <person name="Calamari Z.T."/>
            <person name="Song A."/>
            <person name="Cohen E."/>
            <person name="Akter M."/>
            <person name="Roy R.D."/>
            <person name="Hallikas O."/>
            <person name="Christensen M.M."/>
            <person name="Li P."/>
            <person name="Marangoni P."/>
            <person name="Jernvall J."/>
            <person name="Klein O.D."/>
        </authorList>
    </citation>
    <scope>NUCLEOTIDE SEQUENCE [LARGE SCALE GENOMIC DNA]</scope>
    <source>
        <strain evidence="10">V071</strain>
    </source>
</reference>
<accession>A0AAW0HVM9</accession>
<dbReference type="InterPro" id="IPR036396">
    <property type="entry name" value="Cyt_P450_sf"/>
</dbReference>
<dbReference type="GO" id="GO:0008202">
    <property type="term" value="P:steroid metabolic process"/>
    <property type="evidence" value="ECO:0007669"/>
    <property type="project" value="TreeGrafter"/>
</dbReference>
<dbReference type="GO" id="GO:0016712">
    <property type="term" value="F:oxidoreductase activity, acting on paired donors, with incorporation or reduction of molecular oxygen, reduced flavin or flavoprotein as one donor, and incorporation of one atom of oxygen"/>
    <property type="evidence" value="ECO:0007669"/>
    <property type="project" value="UniProtKB-EC"/>
</dbReference>
<keyword evidence="4" id="KW-0349">Heme</keyword>
<keyword evidence="6" id="KW-0560">Oxidoreductase</keyword>
<comment type="catalytic activity">
    <reaction evidence="9">
        <text>an organic molecule + reduced [NADPH--hemoprotein reductase] + O2 = an alcohol + oxidized [NADPH--hemoprotein reductase] + H2O + H(+)</text>
        <dbReference type="Rhea" id="RHEA:17149"/>
        <dbReference type="Rhea" id="RHEA-COMP:11964"/>
        <dbReference type="Rhea" id="RHEA-COMP:11965"/>
        <dbReference type="ChEBI" id="CHEBI:15377"/>
        <dbReference type="ChEBI" id="CHEBI:15378"/>
        <dbReference type="ChEBI" id="CHEBI:15379"/>
        <dbReference type="ChEBI" id="CHEBI:30879"/>
        <dbReference type="ChEBI" id="CHEBI:57618"/>
        <dbReference type="ChEBI" id="CHEBI:58210"/>
        <dbReference type="ChEBI" id="CHEBI:142491"/>
        <dbReference type="EC" id="1.14.14.1"/>
    </reaction>
</comment>
<evidence type="ECO:0000256" key="3">
    <source>
        <dbReference type="ARBA" id="ARBA00012109"/>
    </source>
</evidence>
<comment type="cofactor">
    <cofactor evidence="1">
        <name>heme</name>
        <dbReference type="ChEBI" id="CHEBI:30413"/>
    </cofactor>
</comment>
<dbReference type="EC" id="1.14.14.1" evidence="3"/>
<dbReference type="GO" id="GO:0050649">
    <property type="term" value="F:testosterone 6-beta-hydroxylase activity"/>
    <property type="evidence" value="ECO:0007669"/>
    <property type="project" value="TreeGrafter"/>
</dbReference>
<evidence type="ECO:0000256" key="5">
    <source>
        <dbReference type="ARBA" id="ARBA00022723"/>
    </source>
</evidence>
<dbReference type="SUPFAM" id="SSF48264">
    <property type="entry name" value="Cytochrome P450"/>
    <property type="match status" value="1"/>
</dbReference>
<dbReference type="InterPro" id="IPR050705">
    <property type="entry name" value="Cytochrome_P450_3A"/>
</dbReference>
<dbReference type="GO" id="GO:0005506">
    <property type="term" value="F:iron ion binding"/>
    <property type="evidence" value="ECO:0007669"/>
    <property type="project" value="InterPro"/>
</dbReference>
<keyword evidence="11" id="KW-1185">Reference proteome</keyword>
<dbReference type="Proteomes" id="UP001488838">
    <property type="component" value="Unassembled WGS sequence"/>
</dbReference>
<dbReference type="PANTHER" id="PTHR24302">
    <property type="entry name" value="CYTOCHROME P450 FAMILY 3"/>
    <property type="match status" value="1"/>
</dbReference>
<comment type="caution">
    <text evidence="10">The sequence shown here is derived from an EMBL/GenBank/DDBJ whole genome shotgun (WGS) entry which is preliminary data.</text>
</comment>
<dbReference type="EMBL" id="JBBHLL010000308">
    <property type="protein sequence ID" value="KAK7806231.1"/>
    <property type="molecule type" value="Genomic_DNA"/>
</dbReference>
<keyword evidence="5" id="KW-0479">Metal-binding</keyword>
<organism evidence="10 11">
    <name type="scientific">Myodes glareolus</name>
    <name type="common">Bank vole</name>
    <name type="synonym">Clethrionomys glareolus</name>
    <dbReference type="NCBI Taxonomy" id="447135"/>
    <lineage>
        <taxon>Eukaryota</taxon>
        <taxon>Metazoa</taxon>
        <taxon>Chordata</taxon>
        <taxon>Craniata</taxon>
        <taxon>Vertebrata</taxon>
        <taxon>Euteleostomi</taxon>
        <taxon>Mammalia</taxon>
        <taxon>Eutheria</taxon>
        <taxon>Euarchontoglires</taxon>
        <taxon>Glires</taxon>
        <taxon>Rodentia</taxon>
        <taxon>Myomorpha</taxon>
        <taxon>Muroidea</taxon>
        <taxon>Cricetidae</taxon>
        <taxon>Arvicolinae</taxon>
        <taxon>Myodes</taxon>
    </lineage>
</organism>
<evidence type="ECO:0000256" key="2">
    <source>
        <dbReference type="ARBA" id="ARBA00010617"/>
    </source>
</evidence>
<dbReference type="PRINTS" id="PR00463">
    <property type="entry name" value="EP450I"/>
</dbReference>
<comment type="similarity">
    <text evidence="2">Belongs to the cytochrome P450 family.</text>
</comment>
<keyword evidence="8" id="KW-0503">Monooxygenase</keyword>
<dbReference type="PRINTS" id="PR00385">
    <property type="entry name" value="P450"/>
</dbReference>
<protein>
    <recommendedName>
        <fullName evidence="3">unspecific monooxygenase</fullName>
        <ecNumber evidence="3">1.14.14.1</ecNumber>
    </recommendedName>
</protein>
<dbReference type="Gene3D" id="1.10.630.10">
    <property type="entry name" value="Cytochrome P450"/>
    <property type="match status" value="1"/>
</dbReference>
<evidence type="ECO:0000256" key="7">
    <source>
        <dbReference type="ARBA" id="ARBA00023004"/>
    </source>
</evidence>
<evidence type="ECO:0000313" key="11">
    <source>
        <dbReference type="Proteomes" id="UP001488838"/>
    </source>
</evidence>
<gene>
    <name evidence="10" type="ORF">U0070_008894</name>
</gene>
<dbReference type="AlphaFoldDB" id="A0AAW0HVM9"/>
<evidence type="ECO:0000256" key="4">
    <source>
        <dbReference type="ARBA" id="ARBA00022617"/>
    </source>
</evidence>
<keyword evidence="7" id="KW-0408">Iron</keyword>
<evidence type="ECO:0000256" key="8">
    <source>
        <dbReference type="ARBA" id="ARBA00023033"/>
    </source>
</evidence>
<sequence length="156" mass="17768">MDAYSMDVIISTEFGVSVNSLNNPKALTDMELIAQSIIFIFAGYETTSSTLVFALHSLATHPDIQKKLQEEIDMTLPNKAPPIYDNVMEMEYLDMVLNETLRLYPIAIRLDRACKQDVEIDGVLVPKWSLVNVPVYALHHDPQYWPEPTEFTMKGF</sequence>
<name>A0AAW0HVM9_MYOGA</name>
<evidence type="ECO:0000256" key="6">
    <source>
        <dbReference type="ARBA" id="ARBA00023002"/>
    </source>
</evidence>
<dbReference type="InterPro" id="IPR002401">
    <property type="entry name" value="Cyt_P450_E_grp-I"/>
</dbReference>